<organism evidence="8 11">
    <name type="scientific">Helicobacter typhlonius</name>
    <dbReference type="NCBI Taxonomy" id="76936"/>
    <lineage>
        <taxon>Bacteria</taxon>
        <taxon>Pseudomonadati</taxon>
        <taxon>Campylobacterota</taxon>
        <taxon>Epsilonproteobacteria</taxon>
        <taxon>Campylobacterales</taxon>
        <taxon>Helicobacteraceae</taxon>
        <taxon>Helicobacter</taxon>
    </lineage>
</organism>
<name>A0A099UC32_9HELI</name>
<dbReference type="InterPro" id="IPR020103">
    <property type="entry name" value="PsdUridine_synth_cat_dom_sf"/>
</dbReference>
<dbReference type="Proteomes" id="UP000029925">
    <property type="component" value="Unassembled WGS sequence"/>
</dbReference>
<proteinExistence type="inferred from homology"/>
<dbReference type="Gene3D" id="3.10.290.10">
    <property type="entry name" value="RNA-binding S4 domain"/>
    <property type="match status" value="1"/>
</dbReference>
<evidence type="ECO:0000313" key="8">
    <source>
        <dbReference type="EMBL" id="CUU39250.1"/>
    </source>
</evidence>
<dbReference type="STRING" id="76936.BN2458_PEG0363"/>
<evidence type="ECO:0000313" key="11">
    <source>
        <dbReference type="Proteomes" id="UP000064525"/>
    </source>
</evidence>
<evidence type="ECO:0000313" key="9">
    <source>
        <dbReference type="EMBL" id="TLD79607.1"/>
    </source>
</evidence>
<keyword evidence="8" id="KW-0456">Lyase</keyword>
<dbReference type="CDD" id="cd00165">
    <property type="entry name" value="S4"/>
    <property type="match status" value="1"/>
</dbReference>
<sequence>MKELIVSNIDLNNKDMNGKLRLDSLLSAYLKSSKNQIHHLIKSKKVYLNGTLCTKNGIFLKENDHIRLDIITESNLEGSNPTHPTDSDSINPIPTPLPLDMQDKKFNIEILYQDSDILIINKPPHLVVHQAPSLKEPTLTDWLRAHSHILHTLSGEERYGIIHRLDRQTSGALAIAKSHLAYQILPQELKERQMGRYYLALIDKPLKSHQQIECFMGRNPHNRLKMSKIYIRPNAPIPKGVRDSKSSFIKLATADNGKCELVAVKLHTGRTHQIRTHLESLSRHILGDTLYGYKKGTESYHYDNRILLHAYILYLNHPRNKENYIFKAPILTDMLEFLQNHFTKDLPDDCQNIMDLLEVDRIIDAFHIFP</sequence>
<reference evidence="8" key="2">
    <citation type="submission" date="2015-11" db="EMBL/GenBank/DDBJ databases">
        <authorList>
            <person name="Zhang Y."/>
            <person name="Guo Z."/>
        </authorList>
    </citation>
    <scope>NUCLEOTIDE SEQUENCE</scope>
    <source>
        <strain evidence="8">1</strain>
    </source>
</reference>
<dbReference type="GO" id="GO:0000455">
    <property type="term" value="P:enzyme-directed rRNA pseudouridine synthesis"/>
    <property type="evidence" value="ECO:0007669"/>
    <property type="project" value="TreeGrafter"/>
</dbReference>
<dbReference type="Proteomes" id="UP000064525">
    <property type="component" value="Chromosome I"/>
</dbReference>
<dbReference type="EMBL" id="JRPF02000001">
    <property type="protein sequence ID" value="TLD79607.1"/>
    <property type="molecule type" value="Genomic_DNA"/>
</dbReference>
<dbReference type="PROSITE" id="PS50889">
    <property type="entry name" value="S4"/>
    <property type="match status" value="1"/>
</dbReference>
<evidence type="ECO:0000256" key="4">
    <source>
        <dbReference type="ARBA" id="ARBA00031870"/>
    </source>
</evidence>
<dbReference type="SUPFAM" id="SSF55120">
    <property type="entry name" value="Pseudouridine synthase"/>
    <property type="match status" value="1"/>
</dbReference>
<evidence type="ECO:0000256" key="5">
    <source>
        <dbReference type="ARBA" id="ARBA00033164"/>
    </source>
</evidence>
<dbReference type="Gene3D" id="3.30.2350.10">
    <property type="entry name" value="Pseudouridine synthase"/>
    <property type="match status" value="1"/>
</dbReference>
<dbReference type="SMART" id="SM00363">
    <property type="entry name" value="S4"/>
    <property type="match status" value="1"/>
</dbReference>
<dbReference type="OrthoDB" id="128480at2"/>
<reference evidence="9 10" key="1">
    <citation type="journal article" date="2014" name="Genome Announc.">
        <title>Draft genome sequences of eight enterohepatic helicobacter species isolated from both laboratory and wild rodents.</title>
        <authorList>
            <person name="Sheh A."/>
            <person name="Shen Z."/>
            <person name="Fox J.G."/>
        </authorList>
    </citation>
    <scope>NUCLEOTIDE SEQUENCE [LARGE SCALE GENOMIC DNA]</scope>
    <source>
        <strain evidence="9 10">MIT 98-6810</strain>
    </source>
</reference>
<dbReference type="SUPFAM" id="SSF55174">
    <property type="entry name" value="Alpha-L RNA-binding motif"/>
    <property type="match status" value="1"/>
</dbReference>
<dbReference type="Pfam" id="PF00849">
    <property type="entry name" value="PseudoU_synth_2"/>
    <property type="match status" value="1"/>
</dbReference>
<dbReference type="AlphaFoldDB" id="A0A099UC32"/>
<evidence type="ECO:0000256" key="2">
    <source>
        <dbReference type="ARBA" id="ARBA00010876"/>
    </source>
</evidence>
<dbReference type="GO" id="GO:0003723">
    <property type="term" value="F:RNA binding"/>
    <property type="evidence" value="ECO:0007669"/>
    <property type="project" value="UniProtKB-KW"/>
</dbReference>
<dbReference type="InterPro" id="IPR050188">
    <property type="entry name" value="RluA_PseudoU_synthase"/>
</dbReference>
<reference evidence="11" key="3">
    <citation type="submission" date="2015-11" db="EMBL/GenBank/DDBJ databases">
        <authorList>
            <person name="Anvar S.Y."/>
        </authorList>
    </citation>
    <scope>NUCLEOTIDE SEQUENCE [LARGE SCALE GENOMIC DNA]</scope>
</reference>
<protein>
    <recommendedName>
        <fullName evidence="4">RNA pseudouridylate synthase</fullName>
    </recommendedName>
    <alternativeName>
        <fullName evidence="5">RNA-uridine isomerase</fullName>
    </alternativeName>
</protein>
<comment type="catalytic activity">
    <reaction evidence="1">
        <text>a uridine in RNA = a pseudouridine in RNA</text>
        <dbReference type="Rhea" id="RHEA:48348"/>
        <dbReference type="Rhea" id="RHEA-COMP:12068"/>
        <dbReference type="Rhea" id="RHEA-COMP:12069"/>
        <dbReference type="ChEBI" id="CHEBI:65314"/>
        <dbReference type="ChEBI" id="CHEBI:65315"/>
    </reaction>
</comment>
<dbReference type="GO" id="GO:0016829">
    <property type="term" value="F:lyase activity"/>
    <property type="evidence" value="ECO:0007669"/>
    <property type="project" value="UniProtKB-KW"/>
</dbReference>
<evidence type="ECO:0000256" key="1">
    <source>
        <dbReference type="ARBA" id="ARBA00000073"/>
    </source>
</evidence>
<dbReference type="Pfam" id="PF01479">
    <property type="entry name" value="S4"/>
    <property type="match status" value="1"/>
</dbReference>
<accession>A0A099UC32</accession>
<dbReference type="GO" id="GO:0120159">
    <property type="term" value="F:rRNA pseudouridine synthase activity"/>
    <property type="evidence" value="ECO:0007669"/>
    <property type="project" value="UniProtKB-ARBA"/>
</dbReference>
<keyword evidence="3" id="KW-0413">Isomerase</keyword>
<evidence type="ECO:0000256" key="3">
    <source>
        <dbReference type="ARBA" id="ARBA00023235"/>
    </source>
</evidence>
<keyword evidence="10" id="KW-1185">Reference proteome</keyword>
<dbReference type="GeneID" id="78150688"/>
<evidence type="ECO:0000259" key="7">
    <source>
        <dbReference type="SMART" id="SM00363"/>
    </source>
</evidence>
<dbReference type="PANTHER" id="PTHR21600:SF44">
    <property type="entry name" value="RIBOSOMAL LARGE SUBUNIT PSEUDOURIDINE SYNTHASE D"/>
    <property type="match status" value="1"/>
</dbReference>
<dbReference type="InterPro" id="IPR002942">
    <property type="entry name" value="S4_RNA-bd"/>
</dbReference>
<dbReference type="EMBL" id="LN907858">
    <property type="protein sequence ID" value="CUU39250.1"/>
    <property type="molecule type" value="Genomic_DNA"/>
</dbReference>
<feature type="domain" description="RNA-binding S4" evidence="7">
    <location>
        <begin position="20"/>
        <end position="77"/>
    </location>
</feature>
<gene>
    <name evidence="8" type="ORF">BN2458_PEG0363</name>
    <name evidence="9" type="ORF">LS75_001350</name>
</gene>
<dbReference type="KEGG" id="hty:BN2458_PEG0363"/>
<dbReference type="PANTHER" id="PTHR21600">
    <property type="entry name" value="MITOCHONDRIAL RNA PSEUDOURIDINE SYNTHASE"/>
    <property type="match status" value="1"/>
</dbReference>
<evidence type="ECO:0000313" key="10">
    <source>
        <dbReference type="Proteomes" id="UP000029925"/>
    </source>
</evidence>
<dbReference type="CDD" id="cd02869">
    <property type="entry name" value="PseudoU_synth_RluA_like"/>
    <property type="match status" value="1"/>
</dbReference>
<dbReference type="InterPro" id="IPR006145">
    <property type="entry name" value="PsdUridine_synth_RsuA/RluA"/>
</dbReference>
<dbReference type="RefSeq" id="WP_034326762.1">
    <property type="nucleotide sequence ID" value="NZ_CAJTQN010000012.1"/>
</dbReference>
<comment type="similarity">
    <text evidence="2">Belongs to the pseudouridine synthase RluA family.</text>
</comment>
<keyword evidence="6" id="KW-0694">RNA-binding</keyword>
<dbReference type="PATRIC" id="fig|76936.10.peg.352"/>
<dbReference type="InterPro" id="IPR036986">
    <property type="entry name" value="S4_RNA-bd_sf"/>
</dbReference>
<evidence type="ECO:0000256" key="6">
    <source>
        <dbReference type="PROSITE-ProRule" id="PRU00182"/>
    </source>
</evidence>